<dbReference type="GO" id="GO:0070847">
    <property type="term" value="C:core mediator complex"/>
    <property type="evidence" value="ECO:0007669"/>
    <property type="project" value="TreeGrafter"/>
</dbReference>
<keyword evidence="5" id="KW-0010">Activator</keyword>
<protein>
    <recommendedName>
        <fullName evidence="3">Mediator of RNA polymerase II transcription subunit 26</fullName>
    </recommendedName>
    <alternativeName>
        <fullName evidence="8">Mediator complex subunit 26</fullName>
    </alternativeName>
</protein>
<keyword evidence="7 9" id="KW-0539">Nucleus</keyword>
<proteinExistence type="inferred from homology"/>
<dbReference type="Gene3D" id="1.20.930.10">
    <property type="entry name" value="Conserved domain common to transcription factors TFIIS, elongin A, CRSP70"/>
    <property type="match status" value="1"/>
</dbReference>
<evidence type="ECO:0000256" key="8">
    <source>
        <dbReference type="ARBA" id="ARBA00031968"/>
    </source>
</evidence>
<reference evidence="12" key="2">
    <citation type="journal article" date="2023" name="Infect Dis Poverty">
        <title>Chromosome-scale genome of the human blood fluke Schistosoma mekongi and its implications for public health.</title>
        <authorList>
            <person name="Zhou M."/>
            <person name="Xu L."/>
            <person name="Xu D."/>
            <person name="Chen W."/>
            <person name="Khan J."/>
            <person name="Hu Y."/>
            <person name="Huang H."/>
            <person name="Wei H."/>
            <person name="Zhang Y."/>
            <person name="Chusongsang P."/>
            <person name="Tanasarnprasert K."/>
            <person name="Hu X."/>
            <person name="Limpanont Y."/>
            <person name="Lv Z."/>
        </authorList>
    </citation>
    <scope>NUCLEOTIDE SEQUENCE</scope>
    <source>
        <strain evidence="12">LV_2022a</strain>
    </source>
</reference>
<sequence>MFYAVMSNYLNSIMLKLRNSIDSTQNVTDLNAVYDVIGRLENFPMTMIQLQDTRIGQLLQTIRHKVDPSLQKRIRLIIKAWQKLLSSEYSHQFVIPIKTPDKSIPTPPKSNGTRNKILVSDKPKQSTDSVNIICHPQMKGSGDENSVRPTKRNCPDSSPDKLYKVTAQKLSTYHAQQSENFISNVSKRLNFVNTTPPIMSTSTLVQVSSQS</sequence>
<dbReference type="InterPro" id="IPR003617">
    <property type="entry name" value="TFIIS/CRSP70_N_sub"/>
</dbReference>
<dbReference type="SMART" id="SM00509">
    <property type="entry name" value="TFS2N"/>
    <property type="match status" value="1"/>
</dbReference>
<keyword evidence="6" id="KW-0804">Transcription</keyword>
<keyword evidence="4" id="KW-0805">Transcription regulation</keyword>
<reference evidence="12" key="1">
    <citation type="submission" date="2022-04" db="EMBL/GenBank/DDBJ databases">
        <authorList>
            <person name="Xu L."/>
            <person name="Lv Z."/>
        </authorList>
    </citation>
    <scope>NUCLEOTIDE SEQUENCE</scope>
    <source>
        <strain evidence="12">LV_2022a</strain>
    </source>
</reference>
<dbReference type="EMBL" id="JALJAT010000001">
    <property type="protein sequence ID" value="KAK4474585.1"/>
    <property type="molecule type" value="Genomic_DNA"/>
</dbReference>
<evidence type="ECO:0000259" key="11">
    <source>
        <dbReference type="PROSITE" id="PS51319"/>
    </source>
</evidence>
<dbReference type="GO" id="GO:0010628">
    <property type="term" value="P:positive regulation of gene expression"/>
    <property type="evidence" value="ECO:0007669"/>
    <property type="project" value="TreeGrafter"/>
</dbReference>
<feature type="non-terminal residue" evidence="12">
    <location>
        <position position="211"/>
    </location>
</feature>
<evidence type="ECO:0000256" key="9">
    <source>
        <dbReference type="PROSITE-ProRule" id="PRU00649"/>
    </source>
</evidence>
<dbReference type="SUPFAM" id="SSF47676">
    <property type="entry name" value="Conserved domain common to transcription factors TFIIS, elongin A, CRSP70"/>
    <property type="match status" value="1"/>
</dbReference>
<evidence type="ECO:0000313" key="12">
    <source>
        <dbReference type="EMBL" id="KAK4474585.1"/>
    </source>
</evidence>
<evidence type="ECO:0000313" key="13">
    <source>
        <dbReference type="Proteomes" id="UP001292079"/>
    </source>
</evidence>
<evidence type="ECO:0000256" key="2">
    <source>
        <dbReference type="ARBA" id="ARBA00009681"/>
    </source>
</evidence>
<dbReference type="PANTHER" id="PTHR15201">
    <property type="entry name" value="CRSP70"/>
    <property type="match status" value="1"/>
</dbReference>
<dbReference type="Proteomes" id="UP001292079">
    <property type="component" value="Unassembled WGS sequence"/>
</dbReference>
<organism evidence="12 13">
    <name type="scientific">Schistosoma mekongi</name>
    <name type="common">Parasitic worm</name>
    <dbReference type="NCBI Taxonomy" id="38744"/>
    <lineage>
        <taxon>Eukaryota</taxon>
        <taxon>Metazoa</taxon>
        <taxon>Spiralia</taxon>
        <taxon>Lophotrochozoa</taxon>
        <taxon>Platyhelminthes</taxon>
        <taxon>Trematoda</taxon>
        <taxon>Digenea</taxon>
        <taxon>Strigeidida</taxon>
        <taxon>Schistosomatoidea</taxon>
        <taxon>Schistosomatidae</taxon>
        <taxon>Schistosoma</taxon>
    </lineage>
</organism>
<comment type="similarity">
    <text evidence="2">Belongs to the Mediator complex subunit 26 family.</text>
</comment>
<evidence type="ECO:0000256" key="6">
    <source>
        <dbReference type="ARBA" id="ARBA00023163"/>
    </source>
</evidence>
<evidence type="ECO:0000256" key="3">
    <source>
        <dbReference type="ARBA" id="ARBA00019686"/>
    </source>
</evidence>
<evidence type="ECO:0000256" key="1">
    <source>
        <dbReference type="ARBA" id="ARBA00004123"/>
    </source>
</evidence>
<feature type="domain" description="TFIIS N-terminal" evidence="11">
    <location>
        <begin position="1"/>
        <end position="88"/>
    </location>
</feature>
<dbReference type="InterPro" id="IPR017923">
    <property type="entry name" value="TFIIS_N"/>
</dbReference>
<comment type="caution">
    <text evidence="12">The sequence shown here is derived from an EMBL/GenBank/DDBJ whole genome shotgun (WGS) entry which is preliminary data.</text>
</comment>
<evidence type="ECO:0000256" key="4">
    <source>
        <dbReference type="ARBA" id="ARBA00023015"/>
    </source>
</evidence>
<dbReference type="AlphaFoldDB" id="A0AAE1ZIP4"/>
<dbReference type="GO" id="GO:0003712">
    <property type="term" value="F:transcription coregulator activity"/>
    <property type="evidence" value="ECO:0007669"/>
    <property type="project" value="TreeGrafter"/>
</dbReference>
<dbReference type="PROSITE" id="PS51319">
    <property type="entry name" value="TFIIS_N"/>
    <property type="match status" value="1"/>
</dbReference>
<keyword evidence="13" id="KW-1185">Reference proteome</keyword>
<accession>A0AAE1ZIP4</accession>
<feature type="region of interest" description="Disordered" evidence="10">
    <location>
        <begin position="100"/>
        <end position="160"/>
    </location>
</feature>
<dbReference type="GO" id="GO:0016592">
    <property type="term" value="C:mediator complex"/>
    <property type="evidence" value="ECO:0007669"/>
    <property type="project" value="InterPro"/>
</dbReference>
<evidence type="ECO:0000256" key="7">
    <source>
        <dbReference type="ARBA" id="ARBA00023242"/>
    </source>
</evidence>
<name>A0AAE1ZIP4_SCHME</name>
<comment type="subcellular location">
    <subcellularLocation>
        <location evidence="1 9">Nucleus</location>
    </subcellularLocation>
</comment>
<dbReference type="InterPro" id="IPR042376">
    <property type="entry name" value="MED26"/>
</dbReference>
<dbReference type="PANTHER" id="PTHR15201:SF1">
    <property type="entry name" value="MEDIATOR OF RNA POLYMERASE II TRANSCRIPTION SUBUNIT 26"/>
    <property type="match status" value="1"/>
</dbReference>
<gene>
    <name evidence="12" type="ORF">MN116_001725</name>
</gene>
<evidence type="ECO:0000256" key="10">
    <source>
        <dbReference type="SAM" id="MobiDB-lite"/>
    </source>
</evidence>
<dbReference type="InterPro" id="IPR035441">
    <property type="entry name" value="TFIIS/LEDGF_dom_sf"/>
</dbReference>
<dbReference type="GO" id="GO:0006357">
    <property type="term" value="P:regulation of transcription by RNA polymerase II"/>
    <property type="evidence" value="ECO:0007669"/>
    <property type="project" value="InterPro"/>
</dbReference>
<evidence type="ECO:0000256" key="5">
    <source>
        <dbReference type="ARBA" id="ARBA00023159"/>
    </source>
</evidence>
<dbReference type="Pfam" id="PF08711">
    <property type="entry name" value="Med26"/>
    <property type="match status" value="1"/>
</dbReference>